<accession>A0A1G1Y1A7</accession>
<protein>
    <recommendedName>
        <fullName evidence="3">Methyltransferase domain-containing protein</fullName>
    </recommendedName>
</protein>
<name>A0A1G1Y1A7_9BACT</name>
<dbReference type="InterPro" id="IPR029063">
    <property type="entry name" value="SAM-dependent_MTases_sf"/>
</dbReference>
<dbReference type="CDD" id="cd02440">
    <property type="entry name" value="AdoMet_MTases"/>
    <property type="match status" value="1"/>
</dbReference>
<sequence>MVYISRGNTLLDPQALLLRLGLKAGDRIANLGCGGSGHFTAAAARLVGDKSTVYIVDILKSALKTTASKARLEGLTNIKSIWSNLEIAGATNIPENSLNFAFIVNVLFESKKQENILAEARRLLKPGGKLLVVDWSQTSAPFGPPQASRVNLADIQNSAQKLNLKLIDQFQAGPYHFGLIFQKS</sequence>
<dbReference type="Proteomes" id="UP000178432">
    <property type="component" value="Unassembled WGS sequence"/>
</dbReference>
<comment type="caution">
    <text evidence="1">The sequence shown here is derived from an EMBL/GenBank/DDBJ whole genome shotgun (WGS) entry which is preliminary data.</text>
</comment>
<proteinExistence type="predicted"/>
<dbReference type="Pfam" id="PF01209">
    <property type="entry name" value="Ubie_methyltran"/>
    <property type="match status" value="1"/>
</dbReference>
<evidence type="ECO:0008006" key="3">
    <source>
        <dbReference type="Google" id="ProtNLM"/>
    </source>
</evidence>
<evidence type="ECO:0000313" key="1">
    <source>
        <dbReference type="EMBL" id="OGY46011.1"/>
    </source>
</evidence>
<dbReference type="Gene3D" id="3.40.50.150">
    <property type="entry name" value="Vaccinia Virus protein VP39"/>
    <property type="match status" value="1"/>
</dbReference>
<reference evidence="1 2" key="1">
    <citation type="journal article" date="2016" name="Nat. Commun.">
        <title>Thousands of microbial genomes shed light on interconnected biogeochemical processes in an aquifer system.</title>
        <authorList>
            <person name="Anantharaman K."/>
            <person name="Brown C.T."/>
            <person name="Hug L.A."/>
            <person name="Sharon I."/>
            <person name="Castelle C.J."/>
            <person name="Probst A.J."/>
            <person name="Thomas B.C."/>
            <person name="Singh A."/>
            <person name="Wilkins M.J."/>
            <person name="Karaoz U."/>
            <person name="Brodie E.L."/>
            <person name="Williams K.H."/>
            <person name="Hubbard S.S."/>
            <person name="Banfield J.F."/>
        </authorList>
    </citation>
    <scope>NUCLEOTIDE SEQUENCE [LARGE SCALE GENOMIC DNA]</scope>
</reference>
<evidence type="ECO:0000313" key="2">
    <source>
        <dbReference type="Proteomes" id="UP000178432"/>
    </source>
</evidence>
<dbReference type="AlphaFoldDB" id="A0A1G1Y1A7"/>
<organism evidence="1 2">
    <name type="scientific">Candidatus Buchananbacteria bacterium RIFCSPHIGHO2_01_FULL_46_12</name>
    <dbReference type="NCBI Taxonomy" id="1797536"/>
    <lineage>
        <taxon>Bacteria</taxon>
        <taxon>Candidatus Buchananiibacteriota</taxon>
    </lineage>
</organism>
<dbReference type="EMBL" id="MHIF01000066">
    <property type="protein sequence ID" value="OGY46011.1"/>
    <property type="molecule type" value="Genomic_DNA"/>
</dbReference>
<gene>
    <name evidence="1" type="ORF">A2663_00745</name>
</gene>
<dbReference type="SUPFAM" id="SSF53335">
    <property type="entry name" value="S-adenosyl-L-methionine-dependent methyltransferases"/>
    <property type="match status" value="1"/>
</dbReference>